<gene>
    <name evidence="1" type="ORF">J1N35_037285</name>
</gene>
<proteinExistence type="predicted"/>
<dbReference type="Proteomes" id="UP000828251">
    <property type="component" value="Unassembled WGS sequence"/>
</dbReference>
<sequence length="56" mass="6523">MDRSKSTPMERLVGMETGPRLREFYAIRLKIGLTVFKDLLVGVQPWILSCGRFYMD</sequence>
<dbReference type="AlphaFoldDB" id="A0A9D3ZKR7"/>
<dbReference type="EMBL" id="JAIQCV010000011">
    <property type="protein sequence ID" value="KAH1046501.1"/>
    <property type="molecule type" value="Genomic_DNA"/>
</dbReference>
<protein>
    <submittedName>
        <fullName evidence="1">Uncharacterized protein</fullName>
    </submittedName>
</protein>
<evidence type="ECO:0000313" key="2">
    <source>
        <dbReference type="Proteomes" id="UP000828251"/>
    </source>
</evidence>
<keyword evidence="2" id="KW-1185">Reference proteome</keyword>
<comment type="caution">
    <text evidence="1">The sequence shown here is derived from an EMBL/GenBank/DDBJ whole genome shotgun (WGS) entry which is preliminary data.</text>
</comment>
<name>A0A9D3ZKR7_9ROSI</name>
<evidence type="ECO:0000313" key="1">
    <source>
        <dbReference type="EMBL" id="KAH1046501.1"/>
    </source>
</evidence>
<reference evidence="1 2" key="1">
    <citation type="journal article" date="2021" name="Plant Biotechnol. J.">
        <title>Multi-omics assisted identification of the key and species-specific regulatory components of drought-tolerant mechanisms in Gossypium stocksii.</title>
        <authorList>
            <person name="Yu D."/>
            <person name="Ke L."/>
            <person name="Zhang D."/>
            <person name="Wu Y."/>
            <person name="Sun Y."/>
            <person name="Mei J."/>
            <person name="Sun J."/>
            <person name="Sun Y."/>
        </authorList>
    </citation>
    <scope>NUCLEOTIDE SEQUENCE [LARGE SCALE GENOMIC DNA]</scope>
    <source>
        <strain evidence="2">cv. E1</strain>
        <tissue evidence="1">Leaf</tissue>
    </source>
</reference>
<organism evidence="1 2">
    <name type="scientific">Gossypium stocksii</name>
    <dbReference type="NCBI Taxonomy" id="47602"/>
    <lineage>
        <taxon>Eukaryota</taxon>
        <taxon>Viridiplantae</taxon>
        <taxon>Streptophyta</taxon>
        <taxon>Embryophyta</taxon>
        <taxon>Tracheophyta</taxon>
        <taxon>Spermatophyta</taxon>
        <taxon>Magnoliopsida</taxon>
        <taxon>eudicotyledons</taxon>
        <taxon>Gunneridae</taxon>
        <taxon>Pentapetalae</taxon>
        <taxon>rosids</taxon>
        <taxon>malvids</taxon>
        <taxon>Malvales</taxon>
        <taxon>Malvaceae</taxon>
        <taxon>Malvoideae</taxon>
        <taxon>Gossypium</taxon>
    </lineage>
</organism>
<accession>A0A9D3ZKR7</accession>